<dbReference type="GO" id="GO:0016829">
    <property type="term" value="F:lyase activity"/>
    <property type="evidence" value="ECO:0007669"/>
    <property type="project" value="UniProtKB-KW"/>
</dbReference>
<keyword evidence="2" id="KW-0479">Metal-binding</keyword>
<evidence type="ECO:0000256" key="3">
    <source>
        <dbReference type="ARBA" id="ARBA00022842"/>
    </source>
</evidence>
<dbReference type="Pfam" id="PF22484">
    <property type="entry name" value="DUF6986"/>
    <property type="match status" value="1"/>
</dbReference>
<keyword evidence="3" id="KW-0460">Magnesium</keyword>
<protein>
    <submittedName>
        <fullName evidence="4">Aldolase/citrate lyase family protein</fullName>
    </submittedName>
</protein>
<dbReference type="Proteomes" id="UP001500393">
    <property type="component" value="Unassembled WGS sequence"/>
</dbReference>
<dbReference type="EMBL" id="BAAAOS010000032">
    <property type="protein sequence ID" value="GAA1587604.1"/>
    <property type="molecule type" value="Genomic_DNA"/>
</dbReference>
<keyword evidence="4" id="KW-0456">Lyase</keyword>
<dbReference type="InterPro" id="IPR015813">
    <property type="entry name" value="Pyrv/PenolPyrv_kinase-like_dom"/>
</dbReference>
<dbReference type="InterPro" id="IPR054255">
    <property type="entry name" value="DUF6986"/>
</dbReference>
<dbReference type="InterPro" id="IPR040442">
    <property type="entry name" value="Pyrv_kinase-like_dom_sf"/>
</dbReference>
<evidence type="ECO:0000313" key="5">
    <source>
        <dbReference type="Proteomes" id="UP001500393"/>
    </source>
</evidence>
<accession>A0ABN2DY48</accession>
<dbReference type="RefSeq" id="WP_344217224.1">
    <property type="nucleotide sequence ID" value="NZ_BAAAOS010000032.1"/>
</dbReference>
<dbReference type="PANTHER" id="PTHR32308:SF10">
    <property type="entry name" value="CITRATE LYASE SUBUNIT BETA"/>
    <property type="match status" value="1"/>
</dbReference>
<organism evidence="4 5">
    <name type="scientific">Kribbella sancticallisti</name>
    <dbReference type="NCBI Taxonomy" id="460087"/>
    <lineage>
        <taxon>Bacteria</taxon>
        <taxon>Bacillati</taxon>
        <taxon>Actinomycetota</taxon>
        <taxon>Actinomycetes</taxon>
        <taxon>Propionibacteriales</taxon>
        <taxon>Kribbellaceae</taxon>
        <taxon>Kribbella</taxon>
    </lineage>
</organism>
<keyword evidence="5" id="KW-1185">Reference proteome</keyword>
<evidence type="ECO:0000256" key="2">
    <source>
        <dbReference type="ARBA" id="ARBA00022723"/>
    </source>
</evidence>
<evidence type="ECO:0000256" key="1">
    <source>
        <dbReference type="ARBA" id="ARBA00001946"/>
    </source>
</evidence>
<proteinExistence type="predicted"/>
<gene>
    <name evidence="4" type="ORF">GCM10009789_46420</name>
</gene>
<reference evidence="4 5" key="1">
    <citation type="journal article" date="2019" name="Int. J. Syst. Evol. Microbiol.">
        <title>The Global Catalogue of Microorganisms (GCM) 10K type strain sequencing project: providing services to taxonomists for standard genome sequencing and annotation.</title>
        <authorList>
            <consortium name="The Broad Institute Genomics Platform"/>
            <consortium name="The Broad Institute Genome Sequencing Center for Infectious Disease"/>
            <person name="Wu L."/>
            <person name="Ma J."/>
        </authorList>
    </citation>
    <scope>NUCLEOTIDE SEQUENCE [LARGE SCALE GENOMIC DNA]</scope>
    <source>
        <strain evidence="4 5">JCM 14969</strain>
    </source>
</reference>
<evidence type="ECO:0000313" key="4">
    <source>
        <dbReference type="EMBL" id="GAA1587604.1"/>
    </source>
</evidence>
<comment type="caution">
    <text evidence="4">The sequence shown here is derived from an EMBL/GenBank/DDBJ whole genome shotgun (WGS) entry which is preliminary data.</text>
</comment>
<dbReference type="Gene3D" id="3.20.20.60">
    <property type="entry name" value="Phosphoenolpyruvate-binding domains"/>
    <property type="match status" value="1"/>
</dbReference>
<comment type="cofactor">
    <cofactor evidence="1">
        <name>Mg(2+)</name>
        <dbReference type="ChEBI" id="CHEBI:18420"/>
    </cofactor>
</comment>
<dbReference type="SUPFAM" id="SSF51621">
    <property type="entry name" value="Phosphoenolpyruvate/pyruvate domain"/>
    <property type="match status" value="1"/>
</dbReference>
<sequence>MTDLDALVDELDRRLAGADAALAALYPGDRGARQPVHTVYVPADRYHAGTVEEWAAEARSVLSEHGGSAGDLAEALELPPGQAVEVYERVRAKLEREPIEDLRIDFEDGYGNRPDEQEDAAAVGAARALAETVRAASAPPYHGLRIKSLEAPSRRRGVRTLDLFVGELSEAGALTDGFVITLAKVTSVEQVEAMVVVLGAVEQAHAVPSGSLKFEIQIETPQAILGSDGTALVARMISAGDGRVTGLHYGTYDYSASLGVAAAYQSMEHPVADHAKDVMQLAAAGTGVFVSDGSTNVLPVGDRDAVHAAWRLHSRLVRRSLVRGIYQGWDMHPGQLPSRFVATYLFYREGLDSAAARLRAYVGEGESGYLDEPATAAALASFVLRGVECGALDQTELDELTGLDTTGLAALARRPRRA</sequence>
<name>A0ABN2DY48_9ACTN</name>
<dbReference type="PANTHER" id="PTHR32308">
    <property type="entry name" value="LYASE BETA SUBUNIT, PUTATIVE (AFU_ORTHOLOGUE AFUA_4G13030)-RELATED"/>
    <property type="match status" value="1"/>
</dbReference>